<protein>
    <submittedName>
        <fullName evidence="2">Utp12 domain-containing protein</fullName>
    </submittedName>
</protein>
<dbReference type="WBParaSite" id="MCU_006534-RA">
    <property type="protein sequence ID" value="MCU_006534-RA"/>
    <property type="gene ID" value="MCU_006534"/>
</dbReference>
<feature type="compositionally biased region" description="Acidic residues" evidence="1">
    <location>
        <begin position="166"/>
        <end position="180"/>
    </location>
</feature>
<feature type="compositionally biased region" description="Acidic residues" evidence="1">
    <location>
        <begin position="187"/>
        <end position="198"/>
    </location>
</feature>
<name>A0A5K3FBL9_MESCO</name>
<feature type="region of interest" description="Disordered" evidence="1">
    <location>
        <begin position="155"/>
        <end position="320"/>
    </location>
</feature>
<evidence type="ECO:0000256" key="1">
    <source>
        <dbReference type="SAM" id="MobiDB-lite"/>
    </source>
</evidence>
<dbReference type="InterPro" id="IPR016024">
    <property type="entry name" value="ARM-type_fold"/>
</dbReference>
<feature type="compositionally biased region" description="Acidic residues" evidence="1">
    <location>
        <begin position="245"/>
        <end position="283"/>
    </location>
</feature>
<proteinExistence type="predicted"/>
<dbReference type="AlphaFoldDB" id="A0A5K3FBL9"/>
<evidence type="ECO:0000313" key="2">
    <source>
        <dbReference type="WBParaSite" id="MCU_006534-RA"/>
    </source>
</evidence>
<organism evidence="2">
    <name type="scientific">Mesocestoides corti</name>
    <name type="common">Flatworm</name>
    <dbReference type="NCBI Taxonomy" id="53468"/>
    <lineage>
        <taxon>Eukaryota</taxon>
        <taxon>Metazoa</taxon>
        <taxon>Spiralia</taxon>
        <taxon>Lophotrochozoa</taxon>
        <taxon>Platyhelminthes</taxon>
        <taxon>Cestoda</taxon>
        <taxon>Eucestoda</taxon>
        <taxon>Cyclophyllidea</taxon>
        <taxon>Mesocestoididae</taxon>
        <taxon>Mesocestoides</taxon>
    </lineage>
</organism>
<feature type="compositionally biased region" description="Polar residues" evidence="1">
    <location>
        <begin position="294"/>
        <end position="308"/>
    </location>
</feature>
<sequence>MSLQTCSDFSDLDILLVNSEKFNQVFVQKLRPAWLNRILDRLAHSPTHFNKFMEILVEMVTSQKHPEWTRRALKWLCKIFEHPELTKMLKSCQPSLCRFVSHSADMLGIHQLLRPTIDMIEETPKSGKVEFAFSKAPIYDTGYVYVDDSDEDFGASTKRRRQTQCDGDEAEELDDDDEDGQLSVLSTDDDQEISDGDISDVSGASADDGVFDVDNGSSSSLPESQASSNLRQAHRPSAKTFPDDSSGDDDEEEEEDFDSTEDDDDDEESSFLPELGEEDEEEEAKAGGSGCESQEASSPRRSSKSNAQPLRRSPRKSKRR</sequence>
<dbReference type="SUPFAM" id="SSF48371">
    <property type="entry name" value="ARM repeat"/>
    <property type="match status" value="1"/>
</dbReference>
<accession>A0A5K3FBL9</accession>
<reference evidence="2" key="1">
    <citation type="submission" date="2019-11" db="UniProtKB">
        <authorList>
            <consortium name="WormBaseParasite"/>
        </authorList>
    </citation>
    <scope>IDENTIFICATION</scope>
</reference>
<feature type="compositionally biased region" description="Low complexity" evidence="1">
    <location>
        <begin position="217"/>
        <end position="228"/>
    </location>
</feature>